<dbReference type="Gene3D" id="2.60.40.3250">
    <property type="entry name" value="Peptidase M64, N-terminal domain"/>
    <property type="match status" value="1"/>
</dbReference>
<keyword evidence="1" id="KW-1133">Transmembrane helix</keyword>
<gene>
    <name evidence="3" type="ORF">METZ01_LOCUS5057</name>
</gene>
<evidence type="ECO:0000259" key="2">
    <source>
        <dbReference type="Pfam" id="PF16217"/>
    </source>
</evidence>
<accession>A0A381NF91</accession>
<dbReference type="InterPro" id="IPR024079">
    <property type="entry name" value="MetalloPept_cat_dom_sf"/>
</dbReference>
<protein>
    <recommendedName>
        <fullName evidence="2">Peptidase M64 N-terminal domain-containing protein</fullName>
    </recommendedName>
</protein>
<sequence length="528" mass="59818">VRTDPQEGRERISEIVARPVYAAVFGLDSHGGNPWLSMGGFRIASMTRHRPKVLVTLAAVVFVVVLGRGTVGQESADFDVLFRNKTMRVDYVHSGGLGREIVALDRVVSDGPWAGSVTRLVDDLNLGKYLFEVIDRTTNRVVFSRGFASIYGEWETTAESREVYRSFHESLRFPWPRMSVQVVLKVRDAENSFHEIWSTVIDPDSRFVTPVDREPMGEVWPIFENGRPSDKVDLLVISEGYAPTEIPKFHADATRLVTALFEEEPFRSRRSDFNVWGLDLPSTESGVSRPRAGQFRRTLLSAEYNIFDSERYLLTYDNRALRDAASAAPYEFIEILVNEEQYGGGGIFNFQATAAADTGFAEYVFIHEFGHHFAGLADEYYTSDVAYDTGAAYHPEPWEPNVTALHDPQRVKWGNLIESDTPVPTPWDKALFEAGSVEAQERRRGLREDGAEELVMDRLFTEQMEREMALLQEMPHFGKVGAFEGASYEPIGLYRSEVDCIMFTRNPVGFCRVCRRAIENVIDQYSRP</sequence>
<dbReference type="Pfam" id="PF16217">
    <property type="entry name" value="M64_N"/>
    <property type="match status" value="1"/>
</dbReference>
<keyword evidence="1" id="KW-0472">Membrane</keyword>
<evidence type="ECO:0000313" key="3">
    <source>
        <dbReference type="EMBL" id="SUZ52203.1"/>
    </source>
</evidence>
<keyword evidence="1" id="KW-0812">Transmembrane</keyword>
<dbReference type="Gene3D" id="3.40.390.10">
    <property type="entry name" value="Collagenase (Catalytic Domain)"/>
    <property type="match status" value="1"/>
</dbReference>
<dbReference type="InterPro" id="IPR038171">
    <property type="entry name" value="M64_N_sf"/>
</dbReference>
<organism evidence="3">
    <name type="scientific">marine metagenome</name>
    <dbReference type="NCBI Taxonomy" id="408172"/>
    <lineage>
        <taxon>unclassified sequences</taxon>
        <taxon>metagenomes</taxon>
        <taxon>ecological metagenomes</taxon>
    </lineage>
</organism>
<dbReference type="EMBL" id="UINC01000261">
    <property type="protein sequence ID" value="SUZ52203.1"/>
    <property type="molecule type" value="Genomic_DNA"/>
</dbReference>
<name>A0A381NF91_9ZZZZ</name>
<proteinExistence type="predicted"/>
<feature type="non-terminal residue" evidence="3">
    <location>
        <position position="1"/>
    </location>
</feature>
<dbReference type="InterPro" id="IPR019026">
    <property type="entry name" value="Peptidase_M64_IgA"/>
</dbReference>
<dbReference type="Pfam" id="PF09471">
    <property type="entry name" value="Peptidase_M64"/>
    <property type="match status" value="1"/>
</dbReference>
<reference evidence="3" key="1">
    <citation type="submission" date="2018-05" db="EMBL/GenBank/DDBJ databases">
        <authorList>
            <person name="Lanie J.A."/>
            <person name="Ng W.-L."/>
            <person name="Kazmierczak K.M."/>
            <person name="Andrzejewski T.M."/>
            <person name="Davidsen T.M."/>
            <person name="Wayne K.J."/>
            <person name="Tettelin H."/>
            <person name="Glass J.I."/>
            <person name="Rusch D."/>
            <person name="Podicherti R."/>
            <person name="Tsui H.-C.T."/>
            <person name="Winkler M.E."/>
        </authorList>
    </citation>
    <scope>NUCLEOTIDE SEQUENCE</scope>
</reference>
<feature type="transmembrane region" description="Helical" evidence="1">
    <location>
        <begin position="53"/>
        <end position="71"/>
    </location>
</feature>
<feature type="domain" description="Peptidase M64 N-terminal" evidence="2">
    <location>
        <begin position="77"/>
        <end position="197"/>
    </location>
</feature>
<dbReference type="InterPro" id="IPR032625">
    <property type="entry name" value="M64_N"/>
</dbReference>
<dbReference type="GO" id="GO:0008237">
    <property type="term" value="F:metallopeptidase activity"/>
    <property type="evidence" value="ECO:0007669"/>
    <property type="project" value="InterPro"/>
</dbReference>
<evidence type="ECO:0000256" key="1">
    <source>
        <dbReference type="SAM" id="Phobius"/>
    </source>
</evidence>
<dbReference type="AlphaFoldDB" id="A0A381NF91"/>